<protein>
    <submittedName>
        <fullName evidence="1">Putative redox protein</fullName>
    </submittedName>
</protein>
<dbReference type="SUPFAM" id="SSF82784">
    <property type="entry name" value="OsmC-like"/>
    <property type="match status" value="1"/>
</dbReference>
<dbReference type="Pfam" id="PF02566">
    <property type="entry name" value="OsmC"/>
    <property type="match status" value="1"/>
</dbReference>
<name>A0A285NX28_9AQUI</name>
<dbReference type="EMBL" id="OBEN01000004">
    <property type="protein sequence ID" value="SNZ14044.1"/>
    <property type="molecule type" value="Genomic_DNA"/>
</dbReference>
<proteinExistence type="predicted"/>
<dbReference type="PANTHER" id="PTHR34352:SF1">
    <property type="entry name" value="PROTEIN YHFA"/>
    <property type="match status" value="1"/>
</dbReference>
<organism evidence="1 2">
    <name type="scientific">Hydrogenobacter hydrogenophilus</name>
    <dbReference type="NCBI Taxonomy" id="35835"/>
    <lineage>
        <taxon>Bacteria</taxon>
        <taxon>Pseudomonadati</taxon>
        <taxon>Aquificota</taxon>
        <taxon>Aquificia</taxon>
        <taxon>Aquificales</taxon>
        <taxon>Aquificaceae</taxon>
        <taxon>Hydrogenobacter</taxon>
    </lineage>
</organism>
<dbReference type="OrthoDB" id="9804010at2"/>
<evidence type="ECO:0000313" key="1">
    <source>
        <dbReference type="EMBL" id="SNZ14044.1"/>
    </source>
</evidence>
<dbReference type="InterPro" id="IPR003718">
    <property type="entry name" value="OsmC/Ohr_fam"/>
</dbReference>
<accession>A0A285NX28</accession>
<reference evidence="2" key="1">
    <citation type="submission" date="2017-09" db="EMBL/GenBank/DDBJ databases">
        <authorList>
            <person name="Varghese N."/>
            <person name="Submissions S."/>
        </authorList>
    </citation>
    <scope>NUCLEOTIDE SEQUENCE [LARGE SCALE GENOMIC DNA]</scope>
    <source>
        <strain evidence="2">DSM 2913</strain>
    </source>
</reference>
<evidence type="ECO:0000313" key="2">
    <source>
        <dbReference type="Proteomes" id="UP000218627"/>
    </source>
</evidence>
<dbReference type="RefSeq" id="WP_096601867.1">
    <property type="nucleotide sequence ID" value="NZ_OBEN01000004.1"/>
</dbReference>
<dbReference type="InterPro" id="IPR036102">
    <property type="entry name" value="OsmC/Ohrsf"/>
</dbReference>
<dbReference type="PANTHER" id="PTHR34352">
    <property type="entry name" value="PROTEIN YHFA"/>
    <property type="match status" value="1"/>
</dbReference>
<dbReference type="Proteomes" id="UP000218627">
    <property type="component" value="Unassembled WGS sequence"/>
</dbReference>
<keyword evidence="2" id="KW-1185">Reference proteome</keyword>
<sequence>MEEKSVSLLLSSEEDTFIAQTSEGSIKVGHHGYKPMELLLVALAGCSGVDVSSILRKKRQKVKSIKIDAIGKRRDEFPRVYESIKLIYTVVGENIDKKAVESAVKLSIDKYCSVYAMLSKAVSIDVEIQVWEEKE</sequence>
<dbReference type="Gene3D" id="3.30.300.20">
    <property type="match status" value="1"/>
</dbReference>
<gene>
    <name evidence="1" type="ORF">SAMN06265353_0964</name>
</gene>
<dbReference type="InterPro" id="IPR015946">
    <property type="entry name" value="KH_dom-like_a/b"/>
</dbReference>
<dbReference type="AlphaFoldDB" id="A0A285NX28"/>